<dbReference type="EnsemblProtists" id="HpaT814185">
    <property type="protein sequence ID" value="HpaP814185"/>
    <property type="gene ID" value="HpaG814185"/>
</dbReference>
<dbReference type="InParanoid" id="M4C515"/>
<organism evidence="2 3">
    <name type="scientific">Hyaloperonospora arabidopsidis (strain Emoy2)</name>
    <name type="common">Downy mildew agent</name>
    <name type="synonym">Peronospora arabidopsidis</name>
    <dbReference type="NCBI Taxonomy" id="559515"/>
    <lineage>
        <taxon>Eukaryota</taxon>
        <taxon>Sar</taxon>
        <taxon>Stramenopiles</taxon>
        <taxon>Oomycota</taxon>
        <taxon>Peronosporomycetes</taxon>
        <taxon>Peronosporales</taxon>
        <taxon>Peronosporaceae</taxon>
        <taxon>Hyaloperonospora</taxon>
    </lineage>
</organism>
<evidence type="ECO:0000256" key="1">
    <source>
        <dbReference type="SAM" id="MobiDB-lite"/>
    </source>
</evidence>
<name>M4C515_HYAAE</name>
<evidence type="ECO:0000313" key="2">
    <source>
        <dbReference type="EnsemblProtists" id="HpaP814185"/>
    </source>
</evidence>
<reference evidence="2" key="2">
    <citation type="submission" date="2015-06" db="UniProtKB">
        <authorList>
            <consortium name="EnsemblProtists"/>
        </authorList>
    </citation>
    <scope>IDENTIFICATION</scope>
    <source>
        <strain evidence="2">Emoy2</strain>
    </source>
</reference>
<dbReference type="VEuPathDB" id="FungiDB:HpaG814185"/>
<protein>
    <submittedName>
        <fullName evidence="2">Uncharacterized protein</fullName>
    </submittedName>
</protein>
<dbReference type="HOGENOM" id="CLU_1839015_0_0_1"/>
<dbReference type="Proteomes" id="UP000011713">
    <property type="component" value="Unassembled WGS sequence"/>
</dbReference>
<dbReference type="AlphaFoldDB" id="M4C515"/>
<dbReference type="EMBL" id="ABWE02003522">
    <property type="status" value="NOT_ANNOTATED_CDS"/>
    <property type="molecule type" value="Genomic_DNA"/>
</dbReference>
<reference evidence="3" key="1">
    <citation type="journal article" date="2010" name="Science">
        <title>Signatures of adaptation to obligate biotrophy in the Hyaloperonospora arabidopsidis genome.</title>
        <authorList>
            <person name="Baxter L."/>
            <person name="Tripathy S."/>
            <person name="Ishaque N."/>
            <person name="Boot N."/>
            <person name="Cabral A."/>
            <person name="Kemen E."/>
            <person name="Thines M."/>
            <person name="Ah-Fong A."/>
            <person name="Anderson R."/>
            <person name="Badejoko W."/>
            <person name="Bittner-Eddy P."/>
            <person name="Boore J.L."/>
            <person name="Chibucos M.C."/>
            <person name="Coates M."/>
            <person name="Dehal P."/>
            <person name="Delehaunty K."/>
            <person name="Dong S."/>
            <person name="Downton P."/>
            <person name="Dumas B."/>
            <person name="Fabro G."/>
            <person name="Fronick C."/>
            <person name="Fuerstenberg S.I."/>
            <person name="Fulton L."/>
            <person name="Gaulin E."/>
            <person name="Govers F."/>
            <person name="Hughes L."/>
            <person name="Humphray S."/>
            <person name="Jiang R.H."/>
            <person name="Judelson H."/>
            <person name="Kamoun S."/>
            <person name="Kyung K."/>
            <person name="Meijer H."/>
            <person name="Minx P."/>
            <person name="Morris P."/>
            <person name="Nelson J."/>
            <person name="Phuntumart V."/>
            <person name="Qutob D."/>
            <person name="Rehmany A."/>
            <person name="Rougon-Cardoso A."/>
            <person name="Ryden P."/>
            <person name="Torto-Alalibo T."/>
            <person name="Studholme D."/>
            <person name="Wang Y."/>
            <person name="Win J."/>
            <person name="Wood J."/>
            <person name="Clifton S.W."/>
            <person name="Rogers J."/>
            <person name="Van den Ackerveken G."/>
            <person name="Jones J.D."/>
            <person name="McDowell J.M."/>
            <person name="Beynon J."/>
            <person name="Tyler B.M."/>
        </authorList>
    </citation>
    <scope>NUCLEOTIDE SEQUENCE [LARGE SCALE GENOMIC DNA]</scope>
    <source>
        <strain evidence="3">Emoy2</strain>
    </source>
</reference>
<feature type="region of interest" description="Disordered" evidence="1">
    <location>
        <begin position="59"/>
        <end position="106"/>
    </location>
</feature>
<proteinExistence type="predicted"/>
<keyword evidence="3" id="KW-1185">Reference proteome</keyword>
<evidence type="ECO:0000313" key="3">
    <source>
        <dbReference type="Proteomes" id="UP000011713"/>
    </source>
</evidence>
<sequence>MLYMNLTRSSACLVRDTPLLICVFSSGIYTWVRSTSGDPHLGLSSNTSSAASADTLGAPATVVDPVGDPSATPTGAADISPASDDSVGDTSTHLAGAPDAAPVPGDLVDDVFTHPAESLGILLQKYSKKVELVELFANRQ</sequence>
<accession>M4C515</accession>
<feature type="compositionally biased region" description="Low complexity" evidence="1">
    <location>
        <begin position="94"/>
        <end position="106"/>
    </location>
</feature>